<dbReference type="Proteomes" id="UP001057455">
    <property type="component" value="Unassembled WGS sequence"/>
</dbReference>
<feature type="compositionally biased region" description="Polar residues" evidence="1">
    <location>
        <begin position="49"/>
        <end position="64"/>
    </location>
</feature>
<organism evidence="2 3">
    <name type="scientific">Babesia ovis</name>
    <dbReference type="NCBI Taxonomy" id="5869"/>
    <lineage>
        <taxon>Eukaryota</taxon>
        <taxon>Sar</taxon>
        <taxon>Alveolata</taxon>
        <taxon>Apicomplexa</taxon>
        <taxon>Aconoidasida</taxon>
        <taxon>Piroplasmida</taxon>
        <taxon>Babesiidae</taxon>
        <taxon>Babesia</taxon>
    </lineage>
</organism>
<proteinExistence type="predicted"/>
<sequence>MMEKSNMSIMGDFLPHMGTTVSQRSSKSSGSLVEGSTAMPGASLHRQKGNISVPSQANEGNNIGTDRYLFTSRRRPIKPPYDSSYVYNIGSLRHIPVETSRSRHKTTNPQASNSTTSTHEPSLVTAEKEHNSKPPNRRRTTAKPVSNKMTVMDLLLNNIGTDLEPHSSEGKQIDMGLETRSKHRRKTSKTRDGNGETKKIDKTRVMGTMEPVEQTVVTHDTTVHISPIEKSQSQNLLKSNRKLQLQKELDVQPILPGPVCHEQGAQQTENIVVKKRGRPVTANGKEDGATTSVRRGKYKRNTKLNSDHDGGEAVAEYLHNTKRVKKKDTVLNALHTLNLCRLNTPIPAEAVEPITEADIVISGSLDEHEFDCYCCDSDIMSIQELKEQLGANNSVFLSKCHLCIDADGQPCWCCCYIDVFGSLAQKRFVIDVLGFQLAEELAERSRENAEMLFHMLWIQQNKKQLDCNIPDNASNSVLLRFNQLKNIIMHIDRIGLVASQMRRAIEL</sequence>
<feature type="region of interest" description="Disordered" evidence="1">
    <location>
        <begin position="97"/>
        <end position="143"/>
    </location>
</feature>
<evidence type="ECO:0000256" key="1">
    <source>
        <dbReference type="SAM" id="MobiDB-lite"/>
    </source>
</evidence>
<name>A0A9W5TCK7_BABOV</name>
<protein>
    <submittedName>
        <fullName evidence="2">GCN5-related N-acetyltransferase, putative</fullName>
    </submittedName>
</protein>
<comment type="caution">
    <text evidence="2">The sequence shown here is derived from an EMBL/GenBank/DDBJ whole genome shotgun (WGS) entry which is preliminary data.</text>
</comment>
<reference evidence="2" key="1">
    <citation type="submission" date="2019-12" db="EMBL/GenBank/DDBJ databases">
        <title>Genome sequence of Babesia ovis.</title>
        <authorList>
            <person name="Yamagishi J."/>
            <person name="Sevinc F."/>
            <person name="Xuan X."/>
        </authorList>
    </citation>
    <scope>NUCLEOTIDE SEQUENCE</scope>
    <source>
        <strain evidence="2">Selcuk</strain>
    </source>
</reference>
<dbReference type="EMBL" id="BLIY01000017">
    <property type="protein sequence ID" value="GFE54876.1"/>
    <property type="molecule type" value="Genomic_DNA"/>
</dbReference>
<evidence type="ECO:0000313" key="3">
    <source>
        <dbReference type="Proteomes" id="UP001057455"/>
    </source>
</evidence>
<feature type="compositionally biased region" description="Low complexity" evidence="1">
    <location>
        <begin position="25"/>
        <end position="36"/>
    </location>
</feature>
<gene>
    <name evidence="2" type="ORF">BaOVIS_022800</name>
</gene>
<evidence type="ECO:0000313" key="2">
    <source>
        <dbReference type="EMBL" id="GFE54876.1"/>
    </source>
</evidence>
<dbReference type="AlphaFoldDB" id="A0A9W5TCK7"/>
<feature type="compositionally biased region" description="Polar residues" evidence="1">
    <location>
        <begin position="107"/>
        <end position="120"/>
    </location>
</feature>
<dbReference type="OrthoDB" id="366440at2759"/>
<feature type="region of interest" description="Disordered" evidence="1">
    <location>
        <begin position="1"/>
        <end position="67"/>
    </location>
</feature>
<accession>A0A9W5TCK7</accession>
<keyword evidence="3" id="KW-1185">Reference proteome</keyword>